<evidence type="ECO:0000259" key="9">
    <source>
        <dbReference type="Pfam" id="PF02878"/>
    </source>
</evidence>
<protein>
    <submittedName>
        <fullName evidence="12">Phospho-sugar mutase</fullName>
        <ecNumber evidence="12">5.4.2.-</ecNumber>
    </submittedName>
</protein>
<dbReference type="Pfam" id="PF00408">
    <property type="entry name" value="PGM_PMM_IV"/>
    <property type="match status" value="1"/>
</dbReference>
<sequence>MEEFMKKYEEWLNYKELDKDLKEQLEEIKNDKDEIKDRFYQELKFGTAGLRGKLGAGTNRMNRLVIARATKALAEVIIEEGKEAMEKGIVFAHDCRIMSPEFAREAALIMASAGIKTYLFENLRPTPELSFAVRYLKCTSGVNITASHNPKIYNGYKVYWTEGSQIKDKIANRVLDKMAHIDLFKDYKTLSFDEAVKSGKLTIIGEKVDRAYYEKVKEQSLRADSEIDKSLRIVYTPLNGAGYKAVRTVLAEKGYENVFVVKEQENPDGHFPTIAYPNPEFVEVFEYANKLCEKVKGDIIIATDPDSDRLAIEVVHEGKIIPINGNQAGVLLINYLLSTMSEKGLMPKNPVIVKSIVTGEMGRPICEKYGVELINVLTGFKNICELSNRYAVTKEKTYVLGYEESVGYNVGTFVRDKDGVTSAVMFAEMAAYYKKQGKTLYTVLEDLFKEFGYYKEKGISIVLEGEEGQKRIARMMKEFRKLYPKEISGVKAVETTDYLEGIVTNLQNSKEEPTNCEKTNAFKVTYEDGSWYTLRPSGTEPKIKYYLYVNDKSESVAQNKLETFEKVVLEVVNGIE</sequence>
<dbReference type="Gene3D" id="3.40.120.10">
    <property type="entry name" value="Alpha-D-Glucose-1,6-Bisphosphate, subunit A, domain 3"/>
    <property type="match status" value="3"/>
</dbReference>
<evidence type="ECO:0000259" key="8">
    <source>
        <dbReference type="Pfam" id="PF00408"/>
    </source>
</evidence>
<evidence type="ECO:0000313" key="12">
    <source>
        <dbReference type="EMBL" id="MDK9580416.1"/>
    </source>
</evidence>
<evidence type="ECO:0000259" key="11">
    <source>
        <dbReference type="Pfam" id="PF02880"/>
    </source>
</evidence>
<feature type="domain" description="Alpha-D-phosphohexomutase alpha/beta/alpha" evidence="11">
    <location>
        <begin position="324"/>
        <end position="451"/>
    </location>
</feature>
<evidence type="ECO:0000256" key="4">
    <source>
        <dbReference type="ARBA" id="ARBA00022723"/>
    </source>
</evidence>
<accession>A0ABT7HIT1</accession>
<evidence type="ECO:0000256" key="1">
    <source>
        <dbReference type="ARBA" id="ARBA00001946"/>
    </source>
</evidence>
<dbReference type="Pfam" id="PF02880">
    <property type="entry name" value="PGM_PMM_III"/>
    <property type="match status" value="1"/>
</dbReference>
<dbReference type="InterPro" id="IPR005841">
    <property type="entry name" value="Alpha-D-phosphohexomutase_SF"/>
</dbReference>
<evidence type="ECO:0000256" key="6">
    <source>
        <dbReference type="ARBA" id="ARBA00023235"/>
    </source>
</evidence>
<evidence type="ECO:0000256" key="2">
    <source>
        <dbReference type="ARBA" id="ARBA00010231"/>
    </source>
</evidence>
<dbReference type="RefSeq" id="WP_285152753.1">
    <property type="nucleotide sequence ID" value="NZ_JASSPP010000003.1"/>
</dbReference>
<dbReference type="SUPFAM" id="SSF53738">
    <property type="entry name" value="Phosphoglucomutase, first 3 domains"/>
    <property type="match status" value="3"/>
</dbReference>
<dbReference type="InterPro" id="IPR016055">
    <property type="entry name" value="A-D-PHexomutase_a/b/a-I/II/III"/>
</dbReference>
<dbReference type="PANTHER" id="PTHR45745">
    <property type="entry name" value="PHOSPHOMANNOMUTASE 45A"/>
    <property type="match status" value="1"/>
</dbReference>
<dbReference type="InterPro" id="IPR005846">
    <property type="entry name" value="A-D-PHexomutase_a/b/a-III"/>
</dbReference>
<dbReference type="InterPro" id="IPR036900">
    <property type="entry name" value="A-D-PHexomutase_C_sf"/>
</dbReference>
<dbReference type="InterPro" id="IPR005844">
    <property type="entry name" value="A-D-PHexomutase_a/b/a-I"/>
</dbReference>
<dbReference type="Proteomes" id="UP001225134">
    <property type="component" value="Unassembled WGS sequence"/>
</dbReference>
<dbReference type="PRINTS" id="PR00509">
    <property type="entry name" value="PGMPMM"/>
</dbReference>
<evidence type="ECO:0000256" key="3">
    <source>
        <dbReference type="ARBA" id="ARBA00022553"/>
    </source>
</evidence>
<dbReference type="SUPFAM" id="SSF55957">
    <property type="entry name" value="Phosphoglucomutase, C-terminal domain"/>
    <property type="match status" value="1"/>
</dbReference>
<feature type="domain" description="Alpha-D-phosphohexomutase C-terminal" evidence="8">
    <location>
        <begin position="485"/>
        <end position="550"/>
    </location>
</feature>
<dbReference type="CDD" id="cd05799">
    <property type="entry name" value="PGM2"/>
    <property type="match status" value="1"/>
</dbReference>
<dbReference type="PROSITE" id="PS00710">
    <property type="entry name" value="PGM_PMM"/>
    <property type="match status" value="1"/>
</dbReference>
<reference evidence="12 13" key="1">
    <citation type="submission" date="2023-06" db="EMBL/GenBank/DDBJ databases">
        <title>Antibody response to the Sneathia vaginalis cytopathogenic toxin A during pregnancy.</title>
        <authorList>
            <person name="Mccoy Z.T."/>
            <person name="Serrano M.G."/>
            <person name="Spaine K."/>
            <person name="Edwards D.J."/>
            <person name="Buck G.A."/>
            <person name="Jefferson K."/>
        </authorList>
    </citation>
    <scope>NUCLEOTIDE SEQUENCE [LARGE SCALE GENOMIC DNA]</scope>
    <source>
        <strain evidence="12 13">CCUG 42621</strain>
    </source>
</reference>
<keyword evidence="5 7" id="KW-0460">Magnesium</keyword>
<evidence type="ECO:0000256" key="7">
    <source>
        <dbReference type="RuleBase" id="RU004326"/>
    </source>
</evidence>
<dbReference type="Pfam" id="PF02878">
    <property type="entry name" value="PGM_PMM_I"/>
    <property type="match status" value="1"/>
</dbReference>
<proteinExistence type="inferred from homology"/>
<comment type="similarity">
    <text evidence="2 7">Belongs to the phosphohexose mutase family.</text>
</comment>
<dbReference type="InterPro" id="IPR005845">
    <property type="entry name" value="A-D-PHexomutase_a/b/a-II"/>
</dbReference>
<dbReference type="Gene3D" id="3.30.310.50">
    <property type="entry name" value="Alpha-D-phosphohexomutase, C-terminal domain"/>
    <property type="match status" value="1"/>
</dbReference>
<gene>
    <name evidence="12" type="ORF">QQA45_02665</name>
</gene>
<dbReference type="InterPro" id="IPR005843">
    <property type="entry name" value="A-D-PHexomutase_C"/>
</dbReference>
<evidence type="ECO:0000259" key="10">
    <source>
        <dbReference type="Pfam" id="PF02879"/>
    </source>
</evidence>
<dbReference type="InterPro" id="IPR016066">
    <property type="entry name" value="A-D-PHexomutase_CS"/>
</dbReference>
<comment type="caution">
    <text evidence="12">The sequence shown here is derived from an EMBL/GenBank/DDBJ whole genome shotgun (WGS) entry which is preliminary data.</text>
</comment>
<dbReference type="Pfam" id="PF02879">
    <property type="entry name" value="PGM_PMM_II"/>
    <property type="match status" value="1"/>
</dbReference>
<evidence type="ECO:0000256" key="5">
    <source>
        <dbReference type="ARBA" id="ARBA00022842"/>
    </source>
</evidence>
<comment type="cofactor">
    <cofactor evidence="1">
        <name>Mg(2+)</name>
        <dbReference type="ChEBI" id="CHEBI:18420"/>
    </cofactor>
</comment>
<organism evidence="12 13">
    <name type="scientific">Sneathia sanguinegens</name>
    <dbReference type="NCBI Taxonomy" id="40543"/>
    <lineage>
        <taxon>Bacteria</taxon>
        <taxon>Fusobacteriati</taxon>
        <taxon>Fusobacteriota</taxon>
        <taxon>Fusobacteriia</taxon>
        <taxon>Fusobacteriales</taxon>
        <taxon>Leptotrichiaceae</taxon>
        <taxon>Sneathia</taxon>
    </lineage>
</organism>
<keyword evidence="4 7" id="KW-0479">Metal-binding</keyword>
<dbReference type="EC" id="5.4.2.-" evidence="12"/>
<keyword evidence="6 12" id="KW-0413">Isomerase</keyword>
<keyword evidence="13" id="KW-1185">Reference proteome</keyword>
<dbReference type="GO" id="GO:0016853">
    <property type="term" value="F:isomerase activity"/>
    <property type="evidence" value="ECO:0007669"/>
    <property type="project" value="UniProtKB-KW"/>
</dbReference>
<name>A0ABT7HIT1_9FUSO</name>
<dbReference type="PANTHER" id="PTHR45745:SF1">
    <property type="entry name" value="PHOSPHOGLUCOMUTASE 2B-RELATED"/>
    <property type="match status" value="1"/>
</dbReference>
<feature type="domain" description="Alpha-D-phosphohexomutase alpha/beta/alpha" evidence="9">
    <location>
        <begin position="43"/>
        <end position="182"/>
    </location>
</feature>
<keyword evidence="3" id="KW-0597">Phosphoprotein</keyword>
<evidence type="ECO:0000313" key="13">
    <source>
        <dbReference type="Proteomes" id="UP001225134"/>
    </source>
</evidence>
<dbReference type="EMBL" id="JASSPP010000003">
    <property type="protein sequence ID" value="MDK9580416.1"/>
    <property type="molecule type" value="Genomic_DNA"/>
</dbReference>
<feature type="domain" description="Alpha-D-phosphohexomutase alpha/beta/alpha" evidence="10">
    <location>
        <begin position="211"/>
        <end position="312"/>
    </location>
</feature>